<evidence type="ECO:0000313" key="1">
    <source>
        <dbReference type="EMBL" id="VEL39160.1"/>
    </source>
</evidence>
<dbReference type="AlphaFoldDB" id="A0A448XL08"/>
<gene>
    <name evidence="1" type="ORF">PXEA_LOCUS32600</name>
</gene>
<protein>
    <submittedName>
        <fullName evidence="1">Uncharacterized protein</fullName>
    </submittedName>
</protein>
<accession>A0A448XL08</accession>
<keyword evidence="2" id="KW-1185">Reference proteome</keyword>
<sequence>MALSVDALNFDIFKTSNQDPAKNKGFLIERHLSLATHARFESGDGDYRATAENLGSRKETKLGPLLERRWGLENGRAWVDTTKQPKVLDVKVDLRLVDMRNQPIVSLAGANMARLVVTLTARKGKRQFK</sequence>
<comment type="caution">
    <text evidence="1">The sequence shown here is derived from an EMBL/GenBank/DDBJ whole genome shotgun (WGS) entry which is preliminary data.</text>
</comment>
<reference evidence="1" key="1">
    <citation type="submission" date="2018-11" db="EMBL/GenBank/DDBJ databases">
        <authorList>
            <consortium name="Pathogen Informatics"/>
        </authorList>
    </citation>
    <scope>NUCLEOTIDE SEQUENCE</scope>
</reference>
<organism evidence="1 2">
    <name type="scientific">Protopolystoma xenopodis</name>
    <dbReference type="NCBI Taxonomy" id="117903"/>
    <lineage>
        <taxon>Eukaryota</taxon>
        <taxon>Metazoa</taxon>
        <taxon>Spiralia</taxon>
        <taxon>Lophotrochozoa</taxon>
        <taxon>Platyhelminthes</taxon>
        <taxon>Monogenea</taxon>
        <taxon>Polyopisthocotylea</taxon>
        <taxon>Polystomatidea</taxon>
        <taxon>Polystomatidae</taxon>
        <taxon>Protopolystoma</taxon>
    </lineage>
</organism>
<dbReference type="Proteomes" id="UP000784294">
    <property type="component" value="Unassembled WGS sequence"/>
</dbReference>
<proteinExistence type="predicted"/>
<evidence type="ECO:0000313" key="2">
    <source>
        <dbReference type="Proteomes" id="UP000784294"/>
    </source>
</evidence>
<name>A0A448XL08_9PLAT</name>
<dbReference type="EMBL" id="CAAALY010260290">
    <property type="protein sequence ID" value="VEL39160.1"/>
    <property type="molecule type" value="Genomic_DNA"/>
</dbReference>